<dbReference type="GeneID" id="63730278"/>
<evidence type="ECO:0000313" key="3">
    <source>
        <dbReference type="Proteomes" id="UP000184073"/>
    </source>
</evidence>
<dbReference type="OrthoDB" id="4155914at2759"/>
<organism evidence="2 3">
    <name type="scientific">Aspergillus versicolor CBS 583.65</name>
    <dbReference type="NCBI Taxonomy" id="1036611"/>
    <lineage>
        <taxon>Eukaryota</taxon>
        <taxon>Fungi</taxon>
        <taxon>Dikarya</taxon>
        <taxon>Ascomycota</taxon>
        <taxon>Pezizomycotina</taxon>
        <taxon>Eurotiomycetes</taxon>
        <taxon>Eurotiomycetidae</taxon>
        <taxon>Eurotiales</taxon>
        <taxon>Aspergillaceae</taxon>
        <taxon>Aspergillus</taxon>
        <taxon>Aspergillus subgen. Nidulantes</taxon>
    </lineage>
</organism>
<feature type="compositionally biased region" description="Gly residues" evidence="1">
    <location>
        <begin position="751"/>
        <end position="760"/>
    </location>
</feature>
<feature type="region of interest" description="Disordered" evidence="1">
    <location>
        <begin position="1"/>
        <end position="411"/>
    </location>
</feature>
<keyword evidence="3" id="KW-1185">Reference proteome</keyword>
<dbReference type="VEuPathDB" id="FungiDB:ASPVEDRAFT_53254"/>
<dbReference type="RefSeq" id="XP_040668371.1">
    <property type="nucleotide sequence ID" value="XM_040814767.1"/>
</dbReference>
<feature type="compositionally biased region" description="Low complexity" evidence="1">
    <location>
        <begin position="218"/>
        <end position="250"/>
    </location>
</feature>
<feature type="compositionally biased region" description="Low complexity" evidence="1">
    <location>
        <begin position="12"/>
        <end position="21"/>
    </location>
</feature>
<dbReference type="STRING" id="1036611.A0A1L9PM47"/>
<proteinExistence type="predicted"/>
<feature type="compositionally biased region" description="Polar residues" evidence="1">
    <location>
        <begin position="129"/>
        <end position="146"/>
    </location>
</feature>
<feature type="compositionally biased region" description="Low complexity" evidence="1">
    <location>
        <begin position="187"/>
        <end position="199"/>
    </location>
</feature>
<dbReference type="AlphaFoldDB" id="A0A1L9PM47"/>
<feature type="compositionally biased region" description="Polar residues" evidence="1">
    <location>
        <begin position="309"/>
        <end position="329"/>
    </location>
</feature>
<feature type="compositionally biased region" description="Low complexity" evidence="1">
    <location>
        <begin position="264"/>
        <end position="274"/>
    </location>
</feature>
<name>A0A1L9PM47_ASPVE</name>
<gene>
    <name evidence="2" type="ORF">ASPVEDRAFT_53254</name>
</gene>
<feature type="compositionally biased region" description="Low complexity" evidence="1">
    <location>
        <begin position="49"/>
        <end position="99"/>
    </location>
</feature>
<sequence length="818" mass="89621">MPLFRRKDKSKPSFSSSAFRSVENLPRTGNPPSRGSSATPHFDSDDSTNNNNYQHQHQHQHQNNYTVSTSQQFPPQAQPQAQTHPYSHAHSQSQSQIHSSDPRLPPPRNPARSSGLQRSHTQRLRTPPDASTLSDANSTNTVVNNIPPSPSQLAPPQSFDADVSDQSWPSSPTDKPDDQEPRRSKRSLFSFHTSTSSSSVRDQPSLLERNRSVKLTGRRQSGQVQQQQQQQQQLRHQQSPQLLQQSRSSLEGWSKDYAVDAPESEQQSSMPQQSTGRVPDPGLGPHTRSPHPSPIPRSNTDPHLFDQVYRQQTVETPRQASDLAPSSHQLDPRPPSRQSLGPPSPFPHPKSETSSVSQLGAMSDRPTGGNQQNQPQPPGSSQGNNAGQQQGALDTGRATPTSKDNRSRDDENDFRALLQKHEELQAKYSKVKRYYFERDAQVQHLQNTVAHQRMAVSRTVLDDNEYANRFGRLDGAIKDLAFSIRKDWKTLPGWLAGFVNEDAATTGTKEMTAIGRTVMSRWLVDELFERYFHPSLEQGFSQQLKSIEMTLRRQQINTATEEDKENAVARISNWRRTTLDGLGNTLQGPAADEHRAQLIDSLVENLVAALASNLNTPPPPGIDTGARMIIENAVGIAEKIPLESRDICVEYILPGSTIHDATMKIEPGILPPLTNVANPPDPRRSAEESPDNNNPDEDGPGAGTGNNTENDRESPPNSTNPGGPDGPPAAREQRMRSVFSNFMGRERKPGQGPGPAGSGPGPVPASPAGNGGDAVRRGSVTTPASGPTRIRLAAFVTAEVRGRGPINVLVKAPAYPIE</sequence>
<feature type="region of interest" description="Disordered" evidence="1">
    <location>
        <begin position="669"/>
        <end position="731"/>
    </location>
</feature>
<dbReference type="Proteomes" id="UP000184073">
    <property type="component" value="Unassembled WGS sequence"/>
</dbReference>
<accession>A0A1L9PM47</accession>
<feature type="compositionally biased region" description="Polar residues" evidence="1">
    <location>
        <begin position="164"/>
        <end position="173"/>
    </location>
</feature>
<protein>
    <submittedName>
        <fullName evidence="2">Uncharacterized protein</fullName>
    </submittedName>
</protein>
<feature type="compositionally biased region" description="Low complexity" evidence="1">
    <location>
        <begin position="368"/>
        <end position="392"/>
    </location>
</feature>
<feature type="compositionally biased region" description="Acidic residues" evidence="1">
    <location>
        <begin position="688"/>
        <end position="699"/>
    </location>
</feature>
<feature type="region of interest" description="Disordered" evidence="1">
    <location>
        <begin position="744"/>
        <end position="789"/>
    </location>
</feature>
<feature type="compositionally biased region" description="Polar residues" evidence="1">
    <location>
        <begin position="30"/>
        <end position="39"/>
    </location>
</feature>
<evidence type="ECO:0000256" key="1">
    <source>
        <dbReference type="SAM" id="MobiDB-lite"/>
    </source>
</evidence>
<evidence type="ECO:0000313" key="2">
    <source>
        <dbReference type="EMBL" id="OJJ02609.1"/>
    </source>
</evidence>
<dbReference type="EMBL" id="KV878129">
    <property type="protein sequence ID" value="OJJ02609.1"/>
    <property type="molecule type" value="Genomic_DNA"/>
</dbReference>
<reference evidence="3" key="1">
    <citation type="journal article" date="2017" name="Genome Biol.">
        <title>Comparative genomics reveals high biological diversity and specific adaptations in the industrially and medically important fungal genus Aspergillus.</title>
        <authorList>
            <person name="de Vries R.P."/>
            <person name="Riley R."/>
            <person name="Wiebenga A."/>
            <person name="Aguilar-Osorio G."/>
            <person name="Amillis S."/>
            <person name="Uchima C.A."/>
            <person name="Anderluh G."/>
            <person name="Asadollahi M."/>
            <person name="Askin M."/>
            <person name="Barry K."/>
            <person name="Battaglia E."/>
            <person name="Bayram O."/>
            <person name="Benocci T."/>
            <person name="Braus-Stromeyer S.A."/>
            <person name="Caldana C."/>
            <person name="Canovas D."/>
            <person name="Cerqueira G.C."/>
            <person name="Chen F."/>
            <person name="Chen W."/>
            <person name="Choi C."/>
            <person name="Clum A."/>
            <person name="Dos Santos R.A."/>
            <person name="Damasio A.R."/>
            <person name="Diallinas G."/>
            <person name="Emri T."/>
            <person name="Fekete E."/>
            <person name="Flipphi M."/>
            <person name="Freyberg S."/>
            <person name="Gallo A."/>
            <person name="Gournas C."/>
            <person name="Habgood R."/>
            <person name="Hainaut M."/>
            <person name="Harispe M.L."/>
            <person name="Henrissat B."/>
            <person name="Hilden K.S."/>
            <person name="Hope R."/>
            <person name="Hossain A."/>
            <person name="Karabika E."/>
            <person name="Karaffa L."/>
            <person name="Karanyi Z."/>
            <person name="Krasevec N."/>
            <person name="Kuo A."/>
            <person name="Kusch H."/>
            <person name="LaButti K."/>
            <person name="Lagendijk E.L."/>
            <person name="Lapidus A."/>
            <person name="Levasseur A."/>
            <person name="Lindquist E."/>
            <person name="Lipzen A."/>
            <person name="Logrieco A.F."/>
            <person name="MacCabe A."/>
            <person name="Maekelae M.R."/>
            <person name="Malavazi I."/>
            <person name="Melin P."/>
            <person name="Meyer V."/>
            <person name="Mielnichuk N."/>
            <person name="Miskei M."/>
            <person name="Molnar A.P."/>
            <person name="Mule G."/>
            <person name="Ngan C.Y."/>
            <person name="Orejas M."/>
            <person name="Orosz E."/>
            <person name="Ouedraogo J.P."/>
            <person name="Overkamp K.M."/>
            <person name="Park H.-S."/>
            <person name="Perrone G."/>
            <person name="Piumi F."/>
            <person name="Punt P.J."/>
            <person name="Ram A.F."/>
            <person name="Ramon A."/>
            <person name="Rauscher S."/>
            <person name="Record E."/>
            <person name="Riano-Pachon D.M."/>
            <person name="Robert V."/>
            <person name="Roehrig J."/>
            <person name="Ruller R."/>
            <person name="Salamov A."/>
            <person name="Salih N.S."/>
            <person name="Samson R.A."/>
            <person name="Sandor E."/>
            <person name="Sanguinetti M."/>
            <person name="Schuetze T."/>
            <person name="Sepcic K."/>
            <person name="Shelest E."/>
            <person name="Sherlock G."/>
            <person name="Sophianopoulou V."/>
            <person name="Squina F.M."/>
            <person name="Sun H."/>
            <person name="Susca A."/>
            <person name="Todd R.B."/>
            <person name="Tsang A."/>
            <person name="Unkles S.E."/>
            <person name="van de Wiele N."/>
            <person name="van Rossen-Uffink D."/>
            <person name="Oliveira J.V."/>
            <person name="Vesth T.C."/>
            <person name="Visser J."/>
            <person name="Yu J.-H."/>
            <person name="Zhou M."/>
            <person name="Andersen M.R."/>
            <person name="Archer D.B."/>
            <person name="Baker S.E."/>
            <person name="Benoit I."/>
            <person name="Brakhage A.A."/>
            <person name="Braus G.H."/>
            <person name="Fischer R."/>
            <person name="Frisvad J.C."/>
            <person name="Goldman G.H."/>
            <person name="Houbraken J."/>
            <person name="Oakley B."/>
            <person name="Pocsi I."/>
            <person name="Scazzocchio C."/>
            <person name="Seiboth B."/>
            <person name="vanKuyk P.A."/>
            <person name="Wortman J."/>
            <person name="Dyer P.S."/>
            <person name="Grigoriev I.V."/>
        </authorList>
    </citation>
    <scope>NUCLEOTIDE SEQUENCE [LARGE SCALE GENOMIC DNA]</scope>
    <source>
        <strain evidence="3">CBS 583.65</strain>
    </source>
</reference>